<keyword evidence="3 4" id="KW-0560">Oxidoreductase</keyword>
<keyword evidence="2 4" id="KW-0521">NADP</keyword>
<dbReference type="STRING" id="172043.RM53_11450"/>
<feature type="domain" description="Pyrroline-5-carboxylate reductase catalytic N-terminal" evidence="6">
    <location>
        <begin position="11"/>
        <end position="104"/>
    </location>
</feature>
<evidence type="ECO:0000256" key="3">
    <source>
        <dbReference type="ARBA" id="ARBA00023002"/>
    </source>
</evidence>
<dbReference type="SUPFAM" id="SSF48179">
    <property type="entry name" value="6-phosphogluconate dehydrogenase C-terminal domain-like"/>
    <property type="match status" value="1"/>
</dbReference>
<dbReference type="Proteomes" id="UP000031166">
    <property type="component" value="Unassembled WGS sequence"/>
</dbReference>
<evidence type="ECO:0000259" key="7">
    <source>
        <dbReference type="Pfam" id="PF14748"/>
    </source>
</evidence>
<dbReference type="InterPro" id="IPR036291">
    <property type="entry name" value="NAD(P)-bd_dom_sf"/>
</dbReference>
<proteinExistence type="inferred from homology"/>
<dbReference type="Pfam" id="PF14748">
    <property type="entry name" value="P5CR_dimer"/>
    <property type="match status" value="1"/>
</dbReference>
<dbReference type="PIRSF" id="PIRSF000193">
    <property type="entry name" value="Pyrrol-5-carb_rd"/>
    <property type="match status" value="1"/>
</dbReference>
<evidence type="ECO:0000256" key="1">
    <source>
        <dbReference type="ARBA" id="ARBA00005525"/>
    </source>
</evidence>
<comment type="function">
    <text evidence="4">Catalyzes the reduction of 1-pyrroline-5-carboxylate (PCA) to L-proline.</text>
</comment>
<name>A0A0B4CQK2_9CAUL</name>
<protein>
    <recommendedName>
        <fullName evidence="4">Pyrroline-5-carboxylate reductase</fullName>
        <shortName evidence="4">P5C reductase</shortName>
        <shortName evidence="4">P5CR</shortName>
        <ecNumber evidence="4">1.5.1.2</ecNumber>
    </recommendedName>
    <alternativeName>
        <fullName evidence="4">PCA reductase</fullName>
    </alternativeName>
</protein>
<evidence type="ECO:0000256" key="2">
    <source>
        <dbReference type="ARBA" id="ARBA00022857"/>
    </source>
</evidence>
<evidence type="ECO:0000313" key="9">
    <source>
        <dbReference type="Proteomes" id="UP000031166"/>
    </source>
</evidence>
<keyword evidence="4" id="KW-0963">Cytoplasm</keyword>
<evidence type="ECO:0000256" key="5">
    <source>
        <dbReference type="PIRSR" id="PIRSR000193-1"/>
    </source>
</evidence>
<dbReference type="Pfam" id="PF03807">
    <property type="entry name" value="F420_oxidored"/>
    <property type="match status" value="1"/>
</dbReference>
<dbReference type="HAMAP" id="MF_01925">
    <property type="entry name" value="P5C_reductase"/>
    <property type="match status" value="1"/>
</dbReference>
<comment type="similarity">
    <text evidence="1 4">Belongs to the pyrroline-5-carboxylate reductase family.</text>
</comment>
<dbReference type="PANTHER" id="PTHR11645">
    <property type="entry name" value="PYRROLINE-5-CARBOXYLATE REDUCTASE"/>
    <property type="match status" value="1"/>
</dbReference>
<dbReference type="InterPro" id="IPR008927">
    <property type="entry name" value="6-PGluconate_DH-like_C_sf"/>
</dbReference>
<feature type="domain" description="Pyrroline-5-carboxylate reductase dimerisation" evidence="7">
    <location>
        <begin position="164"/>
        <end position="267"/>
    </location>
</feature>
<evidence type="ECO:0000256" key="4">
    <source>
        <dbReference type="HAMAP-Rule" id="MF_01925"/>
    </source>
</evidence>
<dbReference type="UniPathway" id="UPA00098">
    <property type="reaction ID" value="UER00361"/>
</dbReference>
<dbReference type="GO" id="GO:0055129">
    <property type="term" value="P:L-proline biosynthetic process"/>
    <property type="evidence" value="ECO:0007669"/>
    <property type="project" value="UniProtKB-UniRule"/>
</dbReference>
<dbReference type="GO" id="GO:0005737">
    <property type="term" value="C:cytoplasm"/>
    <property type="evidence" value="ECO:0007669"/>
    <property type="project" value="UniProtKB-SubCell"/>
</dbReference>
<comment type="pathway">
    <text evidence="4">Amino-acid biosynthesis; L-proline biosynthesis; L-proline from L-glutamate 5-semialdehyde: step 1/1.</text>
</comment>
<dbReference type="AlphaFoldDB" id="A0A0B4CQK2"/>
<keyword evidence="4" id="KW-0028">Amino-acid biosynthesis</keyword>
<feature type="binding site" evidence="5">
    <location>
        <begin position="14"/>
        <end position="19"/>
    </location>
    <ligand>
        <name>NADP(+)</name>
        <dbReference type="ChEBI" id="CHEBI:58349"/>
    </ligand>
</feature>
<dbReference type="Gene3D" id="3.40.50.720">
    <property type="entry name" value="NAD(P)-binding Rossmann-like Domain"/>
    <property type="match status" value="1"/>
</dbReference>
<organism evidence="8 9">
    <name type="scientific">Brevundimonas nasdae</name>
    <dbReference type="NCBI Taxonomy" id="172043"/>
    <lineage>
        <taxon>Bacteria</taxon>
        <taxon>Pseudomonadati</taxon>
        <taxon>Pseudomonadota</taxon>
        <taxon>Alphaproteobacteria</taxon>
        <taxon>Caulobacterales</taxon>
        <taxon>Caulobacteraceae</taxon>
        <taxon>Brevundimonas</taxon>
    </lineage>
</organism>
<sequence length="269" mass="27327">MPSAASVPGPVVLIGCGRLGSAILEGWLLTETVAASDLIILTPSEKPAAETARAKGARINPPLEALTEAAAIVLAVKPALWREVMAPLAPFLNDRAVILSVMAGVTAPTLAEGLGGWPIVRVMPTTGVSRGRGVASVWSADPRAQDIGRALFEPMAETVVLADEALMDAATAVAGSGAAYFYAFTEALARAGEAAGLDAATADVLARATLRSAADSMGDDALEALIGRIASPGGSTRAGLDAMAKDGRLTAMLDETVAAAVRRNREMGA</sequence>
<feature type="binding site" evidence="5">
    <location>
        <begin position="75"/>
        <end position="78"/>
    </location>
    <ligand>
        <name>NADP(+)</name>
        <dbReference type="ChEBI" id="CHEBI:58349"/>
    </ligand>
</feature>
<dbReference type="PANTHER" id="PTHR11645:SF0">
    <property type="entry name" value="PYRROLINE-5-CARBOXYLATE REDUCTASE 3"/>
    <property type="match status" value="1"/>
</dbReference>
<dbReference type="InterPro" id="IPR029036">
    <property type="entry name" value="P5CR_dimer"/>
</dbReference>
<dbReference type="EMBL" id="JWSY01000020">
    <property type="protein sequence ID" value="KIC56666.1"/>
    <property type="molecule type" value="Genomic_DNA"/>
</dbReference>
<reference evidence="8 9" key="1">
    <citation type="submission" date="2014-12" db="EMBL/GenBank/DDBJ databases">
        <title>Genome sequencing of Brevundimonas nasdae TPW30.</title>
        <authorList>
            <person name="Tan P.W."/>
            <person name="Chan K.-G."/>
        </authorList>
    </citation>
    <scope>NUCLEOTIDE SEQUENCE [LARGE SCALE GENOMIC DNA]</scope>
    <source>
        <strain evidence="8 9">TPW30</strain>
    </source>
</reference>
<gene>
    <name evidence="4" type="primary">proC</name>
    <name evidence="8" type="ORF">RM53_11450</name>
</gene>
<dbReference type="GO" id="GO:0004735">
    <property type="term" value="F:pyrroline-5-carboxylate reductase activity"/>
    <property type="evidence" value="ECO:0007669"/>
    <property type="project" value="UniProtKB-UniRule"/>
</dbReference>
<dbReference type="SUPFAM" id="SSF51735">
    <property type="entry name" value="NAD(P)-binding Rossmann-fold domains"/>
    <property type="match status" value="1"/>
</dbReference>
<comment type="caution">
    <text evidence="8">The sequence shown here is derived from an EMBL/GenBank/DDBJ whole genome shotgun (WGS) entry which is preliminary data.</text>
</comment>
<keyword evidence="4" id="KW-0641">Proline biosynthesis</keyword>
<comment type="catalytic activity">
    <reaction evidence="4">
        <text>L-proline + NADP(+) = (S)-1-pyrroline-5-carboxylate + NADPH + 2 H(+)</text>
        <dbReference type="Rhea" id="RHEA:14109"/>
        <dbReference type="ChEBI" id="CHEBI:15378"/>
        <dbReference type="ChEBI" id="CHEBI:17388"/>
        <dbReference type="ChEBI" id="CHEBI:57783"/>
        <dbReference type="ChEBI" id="CHEBI:58349"/>
        <dbReference type="ChEBI" id="CHEBI:60039"/>
        <dbReference type="EC" id="1.5.1.2"/>
    </reaction>
</comment>
<dbReference type="InterPro" id="IPR000304">
    <property type="entry name" value="Pyrroline-COOH_reductase"/>
</dbReference>
<dbReference type="EC" id="1.5.1.2" evidence="4"/>
<dbReference type="InterPro" id="IPR028939">
    <property type="entry name" value="P5C_Rdtase_cat_N"/>
</dbReference>
<evidence type="ECO:0000259" key="6">
    <source>
        <dbReference type="Pfam" id="PF03807"/>
    </source>
</evidence>
<feature type="binding site" evidence="5">
    <location>
        <position position="42"/>
    </location>
    <ligand>
        <name>NADP(+)</name>
        <dbReference type="ChEBI" id="CHEBI:58349"/>
    </ligand>
</feature>
<comment type="catalytic activity">
    <reaction evidence="4">
        <text>L-proline + NAD(+) = (S)-1-pyrroline-5-carboxylate + NADH + 2 H(+)</text>
        <dbReference type="Rhea" id="RHEA:14105"/>
        <dbReference type="ChEBI" id="CHEBI:15378"/>
        <dbReference type="ChEBI" id="CHEBI:17388"/>
        <dbReference type="ChEBI" id="CHEBI:57540"/>
        <dbReference type="ChEBI" id="CHEBI:57945"/>
        <dbReference type="ChEBI" id="CHEBI:60039"/>
        <dbReference type="EC" id="1.5.1.2"/>
    </reaction>
</comment>
<accession>A0A0B4CQK2</accession>
<comment type="subcellular location">
    <subcellularLocation>
        <location evidence="4">Cytoplasm</location>
    </subcellularLocation>
</comment>
<evidence type="ECO:0000313" key="8">
    <source>
        <dbReference type="EMBL" id="KIC56666.1"/>
    </source>
</evidence>
<dbReference type="Gene3D" id="1.10.3730.10">
    <property type="entry name" value="ProC C-terminal domain-like"/>
    <property type="match status" value="1"/>
</dbReference>